<dbReference type="KEGG" id="caby:Cabys_2111"/>
<evidence type="ECO:0000313" key="1">
    <source>
        <dbReference type="EMBL" id="APF18860.1"/>
    </source>
</evidence>
<proteinExistence type="predicted"/>
<accession>A0A1J1C8Y1</accession>
<reference evidence="1 2" key="1">
    <citation type="submission" date="2016-11" db="EMBL/GenBank/DDBJ databases">
        <title>Genomic analysis of Caldithrix abyssi and proposal of a novel bacterial phylum Caldithrichaeota.</title>
        <authorList>
            <person name="Kublanov I."/>
            <person name="Sigalova O."/>
            <person name="Gavrilov S."/>
            <person name="Lebedinsky A."/>
            <person name="Ivanova N."/>
            <person name="Daum C."/>
            <person name="Reddy T."/>
            <person name="Klenk H.P."/>
            <person name="Goker M."/>
            <person name="Reva O."/>
            <person name="Miroshnichenko M."/>
            <person name="Kyprides N."/>
            <person name="Woyke T."/>
            <person name="Gelfand M."/>
        </authorList>
    </citation>
    <scope>NUCLEOTIDE SEQUENCE [LARGE SCALE GENOMIC DNA]</scope>
    <source>
        <strain evidence="1 2">LF13</strain>
    </source>
</reference>
<gene>
    <name evidence="1" type="ORF">Cabys_2111</name>
</gene>
<dbReference type="EMBL" id="CP018099">
    <property type="protein sequence ID" value="APF18860.1"/>
    <property type="molecule type" value="Genomic_DNA"/>
</dbReference>
<name>A0A1J1C8Y1_CALAY</name>
<protein>
    <submittedName>
        <fullName evidence="1">Uncharacterized protein</fullName>
    </submittedName>
</protein>
<organism evidence="1 2">
    <name type="scientific">Caldithrix abyssi DSM 13497</name>
    <dbReference type="NCBI Taxonomy" id="880073"/>
    <lineage>
        <taxon>Bacteria</taxon>
        <taxon>Pseudomonadati</taxon>
        <taxon>Calditrichota</taxon>
        <taxon>Calditrichia</taxon>
        <taxon>Calditrichales</taxon>
        <taxon>Calditrichaceae</taxon>
        <taxon>Caldithrix</taxon>
    </lineage>
</organism>
<dbReference type="Proteomes" id="UP000183868">
    <property type="component" value="Chromosome"/>
</dbReference>
<dbReference type="AlphaFoldDB" id="A0A1J1C8Y1"/>
<sequence length="43" mass="5461">MITLLNRTYCHFQRRERAFNYNNEISFLFKRIFNPHPSVYYLF</sequence>
<evidence type="ECO:0000313" key="2">
    <source>
        <dbReference type="Proteomes" id="UP000183868"/>
    </source>
</evidence>